<reference evidence="4" key="1">
    <citation type="journal article" date="2020" name="BMC Genomics">
        <title>Correction to: Identification and distribution of gene clusters required for synthesis of sphingolipid metabolism inhibitors in diverse species of the filamentous fungus Fusarium.</title>
        <authorList>
            <person name="Kim H.S."/>
            <person name="Lohmar J.M."/>
            <person name="Busman M."/>
            <person name="Brown D.W."/>
            <person name="Naumann T.A."/>
            <person name="Divon H.H."/>
            <person name="Lysoe E."/>
            <person name="Uhlig S."/>
            <person name="Proctor R.H."/>
        </authorList>
    </citation>
    <scope>NUCLEOTIDE SEQUENCE</scope>
    <source>
        <strain evidence="4">NRRL 45417</strain>
    </source>
</reference>
<evidence type="ECO:0000313" key="5">
    <source>
        <dbReference type="Proteomes" id="UP000604273"/>
    </source>
</evidence>
<keyword evidence="5" id="KW-1185">Reference proteome</keyword>
<dbReference type="InterPro" id="IPR036097">
    <property type="entry name" value="HisK_dim/P_sf"/>
</dbReference>
<dbReference type="OrthoDB" id="303614at2759"/>
<evidence type="ECO:0000256" key="2">
    <source>
        <dbReference type="SAM" id="MobiDB-lite"/>
    </source>
</evidence>
<dbReference type="InterPro" id="IPR003661">
    <property type="entry name" value="HisK_dim/P_dom"/>
</dbReference>
<dbReference type="Proteomes" id="UP000604273">
    <property type="component" value="Unassembled WGS sequence"/>
</dbReference>
<evidence type="ECO:0000256" key="1">
    <source>
        <dbReference type="ARBA" id="ARBA00022553"/>
    </source>
</evidence>
<feature type="domain" description="Signal transduction histidine kinase dimerisation/phosphoacceptor" evidence="3">
    <location>
        <begin position="139"/>
        <end position="204"/>
    </location>
</feature>
<feature type="region of interest" description="Disordered" evidence="2">
    <location>
        <begin position="20"/>
        <end position="60"/>
    </location>
</feature>
<gene>
    <name evidence="4" type="ORF">FGADI_3360</name>
</gene>
<dbReference type="EMBL" id="JABFAI010000074">
    <property type="protein sequence ID" value="KAF4957140.1"/>
    <property type="molecule type" value="Genomic_DNA"/>
</dbReference>
<keyword evidence="1" id="KW-0597">Phosphoprotein</keyword>
<dbReference type="Gene3D" id="1.10.287.130">
    <property type="match status" value="1"/>
</dbReference>
<dbReference type="SUPFAM" id="SSF47384">
    <property type="entry name" value="Homodimeric domain of signal transducing histidine kinase"/>
    <property type="match status" value="1"/>
</dbReference>
<name>A0A8H4X0V6_9HYPO</name>
<reference evidence="4" key="2">
    <citation type="submission" date="2020-05" db="EMBL/GenBank/DDBJ databases">
        <authorList>
            <person name="Kim H.-S."/>
            <person name="Proctor R.H."/>
            <person name="Brown D.W."/>
        </authorList>
    </citation>
    <scope>NUCLEOTIDE SEQUENCE</scope>
    <source>
        <strain evidence="4">NRRL 45417</strain>
    </source>
</reference>
<comment type="caution">
    <text evidence="4">The sequence shown here is derived from an EMBL/GenBank/DDBJ whole genome shotgun (WGS) entry which is preliminary data.</text>
</comment>
<proteinExistence type="predicted"/>
<evidence type="ECO:0000313" key="4">
    <source>
        <dbReference type="EMBL" id="KAF4957140.1"/>
    </source>
</evidence>
<dbReference type="InterPro" id="IPR050956">
    <property type="entry name" value="2C_system_His_kinase"/>
</dbReference>
<dbReference type="PANTHER" id="PTHR43719">
    <property type="entry name" value="TWO-COMPONENT HISTIDINE KINASE"/>
    <property type="match status" value="1"/>
</dbReference>
<dbReference type="CDD" id="cd00082">
    <property type="entry name" value="HisKA"/>
    <property type="match status" value="1"/>
</dbReference>
<evidence type="ECO:0000259" key="3">
    <source>
        <dbReference type="SMART" id="SM00388"/>
    </source>
</evidence>
<dbReference type="AlphaFoldDB" id="A0A8H4X0V6"/>
<protein>
    <recommendedName>
        <fullName evidence="3">Signal transduction histidine kinase dimerisation/phosphoacceptor domain-containing protein</fullName>
    </recommendedName>
</protein>
<dbReference type="SMART" id="SM00388">
    <property type="entry name" value="HisKA"/>
    <property type="match status" value="1"/>
</dbReference>
<accession>A0A8H4X0V6</accession>
<dbReference type="Pfam" id="PF00512">
    <property type="entry name" value="HisKA"/>
    <property type="match status" value="1"/>
</dbReference>
<sequence>MLNQYPKGKVFVFNVDGELQTSDSSSDDPSYGIPWAEPGRPAAGREAPSSSPERTLQRKPLSRQLEGRIISAAFLGARSVAFFPVWDPTKERWFASGLIYTNVPTRTFSVEGELSYLRGFGTIAVVEIARLEALKSAKIKSDALGSLSHELRSPLHGVLLSTELIANTKLDVFQTNIAHTIETCSRTLLDTIDHLLDYSRVNNFADSTKRATGGPPMSHFNTPGSQNLGTILVSDYLVDDLVEDVVESVFAGFNFQHKSINQYVSRRQQLPSCGSTSRHADNAANTASDYLEAMDQLSPGVTQSAGKTFSFGNITVILDLDAGCDWLFRFHVRAVRRIVMNIVGNTLKYTPDGTITTR</sequence>
<dbReference type="PANTHER" id="PTHR43719:SF28">
    <property type="entry name" value="PEROXIDE STRESS-ACTIVATED HISTIDINE KINASE MAK1-RELATED"/>
    <property type="match status" value="1"/>
</dbReference>
<organism evidence="4 5">
    <name type="scientific">Fusarium gaditjirri</name>
    <dbReference type="NCBI Taxonomy" id="282569"/>
    <lineage>
        <taxon>Eukaryota</taxon>
        <taxon>Fungi</taxon>
        <taxon>Dikarya</taxon>
        <taxon>Ascomycota</taxon>
        <taxon>Pezizomycotina</taxon>
        <taxon>Sordariomycetes</taxon>
        <taxon>Hypocreomycetidae</taxon>
        <taxon>Hypocreales</taxon>
        <taxon>Nectriaceae</taxon>
        <taxon>Fusarium</taxon>
        <taxon>Fusarium nisikadoi species complex</taxon>
    </lineage>
</organism>
<dbReference type="GO" id="GO:0000155">
    <property type="term" value="F:phosphorelay sensor kinase activity"/>
    <property type="evidence" value="ECO:0007669"/>
    <property type="project" value="InterPro"/>
</dbReference>